<protein>
    <submittedName>
        <fullName evidence="2">Esterase</fullName>
    </submittedName>
</protein>
<gene>
    <name evidence="2" type="ORF">JK358_16625</name>
</gene>
<dbReference type="PROSITE" id="PS51257">
    <property type="entry name" value="PROKAR_LIPOPROTEIN"/>
    <property type="match status" value="1"/>
</dbReference>
<dbReference type="Pfam" id="PF08310">
    <property type="entry name" value="LGFP"/>
    <property type="match status" value="2"/>
</dbReference>
<name>A0ABS1M732_9NOCA</name>
<evidence type="ECO:0000313" key="2">
    <source>
        <dbReference type="EMBL" id="MBL1076024.1"/>
    </source>
</evidence>
<dbReference type="RefSeq" id="WP_201948609.1">
    <property type="nucleotide sequence ID" value="NZ_JAERRJ010000006.1"/>
</dbReference>
<dbReference type="EMBL" id="JAERRJ010000006">
    <property type="protein sequence ID" value="MBL1076024.1"/>
    <property type="molecule type" value="Genomic_DNA"/>
</dbReference>
<sequence>MHHFARRTAGIIAAVAIVTMFTAGCSKDDKDGKSDTGMATVTTTMPATSEHADDHESGEASETKIATRDGEVEVEGAILAKYNELGGVTGPLGDPTGPHQDAPGGGKVQEFAGGAIYYSPAGTHVVWGEIAKAWDANGGPAGKLGYPTTDEFDIPGGKQSDFTGGTITWVDNKITVTEK</sequence>
<feature type="compositionally biased region" description="Basic and acidic residues" evidence="1">
    <location>
        <begin position="50"/>
        <end position="69"/>
    </location>
</feature>
<dbReference type="InterPro" id="IPR013207">
    <property type="entry name" value="LGFP"/>
</dbReference>
<organism evidence="2 3">
    <name type="scientific">Nocardia acididurans</name>
    <dbReference type="NCBI Taxonomy" id="2802282"/>
    <lineage>
        <taxon>Bacteria</taxon>
        <taxon>Bacillati</taxon>
        <taxon>Actinomycetota</taxon>
        <taxon>Actinomycetes</taxon>
        <taxon>Mycobacteriales</taxon>
        <taxon>Nocardiaceae</taxon>
        <taxon>Nocardia</taxon>
    </lineage>
</organism>
<proteinExistence type="predicted"/>
<reference evidence="2 3" key="1">
    <citation type="submission" date="2021-01" db="EMBL/GenBank/DDBJ databases">
        <title>WGS of actinomycetes isolated from Thailand.</title>
        <authorList>
            <person name="Thawai C."/>
        </authorList>
    </citation>
    <scope>NUCLEOTIDE SEQUENCE [LARGE SCALE GENOMIC DNA]</scope>
    <source>
        <strain evidence="2 3">LPG 2</strain>
    </source>
</reference>
<keyword evidence="3" id="KW-1185">Reference proteome</keyword>
<comment type="caution">
    <text evidence="2">The sequence shown here is derived from an EMBL/GenBank/DDBJ whole genome shotgun (WGS) entry which is preliminary data.</text>
</comment>
<feature type="compositionally biased region" description="Polar residues" evidence="1">
    <location>
        <begin position="37"/>
        <end position="47"/>
    </location>
</feature>
<feature type="region of interest" description="Disordered" evidence="1">
    <location>
        <begin position="26"/>
        <end position="69"/>
    </location>
</feature>
<dbReference type="Proteomes" id="UP000602198">
    <property type="component" value="Unassembled WGS sequence"/>
</dbReference>
<evidence type="ECO:0000313" key="3">
    <source>
        <dbReference type="Proteomes" id="UP000602198"/>
    </source>
</evidence>
<evidence type="ECO:0000256" key="1">
    <source>
        <dbReference type="SAM" id="MobiDB-lite"/>
    </source>
</evidence>
<accession>A0ABS1M732</accession>